<dbReference type="InterPro" id="IPR036259">
    <property type="entry name" value="MFS_trans_sf"/>
</dbReference>
<feature type="transmembrane region" description="Helical" evidence="4">
    <location>
        <begin position="81"/>
        <end position="107"/>
    </location>
</feature>
<dbReference type="PANTHER" id="PTHR23518">
    <property type="entry name" value="C-METHYLTRANSFERASE"/>
    <property type="match status" value="1"/>
</dbReference>
<feature type="transmembrane region" description="Helical" evidence="4">
    <location>
        <begin position="274"/>
        <end position="294"/>
    </location>
</feature>
<dbReference type="InterPro" id="IPR011701">
    <property type="entry name" value="MFS"/>
</dbReference>
<evidence type="ECO:0000259" key="5">
    <source>
        <dbReference type="PROSITE" id="PS50850"/>
    </source>
</evidence>
<dbReference type="EMBL" id="MUKB01000047">
    <property type="protein sequence ID" value="OPX18041.1"/>
    <property type="molecule type" value="Genomic_DNA"/>
</dbReference>
<feature type="transmembrane region" description="Helical" evidence="4">
    <location>
        <begin position="339"/>
        <end position="360"/>
    </location>
</feature>
<dbReference type="PANTHER" id="PTHR23518:SF2">
    <property type="entry name" value="MAJOR FACILITATOR SUPERFAMILY TRANSPORTER"/>
    <property type="match status" value="1"/>
</dbReference>
<name>A0A1V4QGA5_UNCW3</name>
<sequence length="399" mass="44836">MELREEKRRWLSRNIIFLGLVSMFTDLSTEMAYPVIPLFLKDVLKAQPLFIGLIEAIAEATASILKSFSGYISDRFRKRKLFILIGYTLSAFVKPLLALATMGWHVLLVRFADRFGKGIRTAPRDALISDSAPRKFWGRTYGFHRAADTLGAVLGPLTAFIIIGLFKQNYRILFGAAFIPGLIAVGLIIFGIKEIVPQTKKVFRFSFNRLSRKFKLFLLIMVLFTLGNSSDAFLLLRAQEIGVQPATIPLLWLVFNTAYFLWSYPAGIISDRIGRVKTIFFGLFIFSGTYAGLALTHKPLLVWLIFGIYGLYYGFTVGNQRAFVADLTDAEIRATAFGVYYAILGLTLLPANLLMGFLWQKFGFQTALYVGSGLAMISGILLLSLSDFFKIKRDSRRAI</sequence>
<keyword evidence="2 4" id="KW-1133">Transmembrane helix</keyword>
<keyword evidence="3 4" id="KW-0472">Membrane</keyword>
<evidence type="ECO:0000313" key="7">
    <source>
        <dbReference type="Proteomes" id="UP000191663"/>
    </source>
</evidence>
<evidence type="ECO:0000313" key="6">
    <source>
        <dbReference type="EMBL" id="OPX18041.1"/>
    </source>
</evidence>
<organism evidence="6 7">
    <name type="scientific">candidate division WOR-3 bacterium 4484_100</name>
    <dbReference type="NCBI Taxonomy" id="1936077"/>
    <lineage>
        <taxon>Bacteria</taxon>
        <taxon>Bacteria division WOR-3</taxon>
    </lineage>
</organism>
<feature type="transmembrane region" description="Helical" evidence="4">
    <location>
        <begin position="172"/>
        <end position="196"/>
    </location>
</feature>
<feature type="transmembrane region" description="Helical" evidence="4">
    <location>
        <begin position="300"/>
        <end position="318"/>
    </location>
</feature>
<protein>
    <recommendedName>
        <fullName evidence="5">Major facilitator superfamily (MFS) profile domain-containing protein</fullName>
    </recommendedName>
</protein>
<keyword evidence="1 4" id="KW-0812">Transmembrane</keyword>
<gene>
    <name evidence="6" type="ORF">BXT86_03280</name>
</gene>
<dbReference type="Proteomes" id="UP000191663">
    <property type="component" value="Unassembled WGS sequence"/>
</dbReference>
<evidence type="ECO:0000256" key="2">
    <source>
        <dbReference type="ARBA" id="ARBA00022989"/>
    </source>
</evidence>
<dbReference type="PROSITE" id="PS50850">
    <property type="entry name" value="MFS"/>
    <property type="match status" value="1"/>
</dbReference>
<dbReference type="GO" id="GO:0022857">
    <property type="term" value="F:transmembrane transporter activity"/>
    <property type="evidence" value="ECO:0007669"/>
    <property type="project" value="InterPro"/>
</dbReference>
<evidence type="ECO:0000256" key="3">
    <source>
        <dbReference type="ARBA" id="ARBA00023136"/>
    </source>
</evidence>
<feature type="transmembrane region" description="Helical" evidence="4">
    <location>
        <begin position="216"/>
        <end position="236"/>
    </location>
</feature>
<accession>A0A1V4QGA5</accession>
<reference evidence="7" key="1">
    <citation type="submission" date="2017-01" db="EMBL/GenBank/DDBJ databases">
        <title>Novel pathways for hydrocarbon cycling and metabolic interdependencies in hydrothermal sediment communities.</title>
        <authorList>
            <person name="Dombrowski N."/>
            <person name="Seitz K."/>
            <person name="Teske A."/>
            <person name="Baker B."/>
        </authorList>
    </citation>
    <scope>NUCLEOTIDE SEQUENCE [LARGE SCALE GENOMIC DNA]</scope>
</reference>
<dbReference type="AlphaFoldDB" id="A0A1V4QGA5"/>
<feature type="transmembrane region" description="Helical" evidence="4">
    <location>
        <begin position="242"/>
        <end position="262"/>
    </location>
</feature>
<evidence type="ECO:0000256" key="4">
    <source>
        <dbReference type="SAM" id="Phobius"/>
    </source>
</evidence>
<dbReference type="CDD" id="cd17370">
    <property type="entry name" value="MFS_MJ1317_like"/>
    <property type="match status" value="1"/>
</dbReference>
<dbReference type="Gene3D" id="1.20.1250.20">
    <property type="entry name" value="MFS general substrate transporter like domains"/>
    <property type="match status" value="2"/>
</dbReference>
<feature type="transmembrane region" description="Helical" evidence="4">
    <location>
        <begin position="366"/>
        <end position="389"/>
    </location>
</feature>
<dbReference type="Pfam" id="PF07690">
    <property type="entry name" value="MFS_1"/>
    <property type="match status" value="1"/>
</dbReference>
<proteinExistence type="predicted"/>
<dbReference type="SUPFAM" id="SSF103473">
    <property type="entry name" value="MFS general substrate transporter"/>
    <property type="match status" value="1"/>
</dbReference>
<dbReference type="InterPro" id="IPR020846">
    <property type="entry name" value="MFS_dom"/>
</dbReference>
<comment type="caution">
    <text evidence="6">The sequence shown here is derived from an EMBL/GenBank/DDBJ whole genome shotgun (WGS) entry which is preliminary data.</text>
</comment>
<evidence type="ECO:0000256" key="1">
    <source>
        <dbReference type="ARBA" id="ARBA00022692"/>
    </source>
</evidence>
<feature type="domain" description="Major facilitator superfamily (MFS) profile" evidence="5">
    <location>
        <begin position="14"/>
        <end position="390"/>
    </location>
</feature>